<organism evidence="2">
    <name type="scientific">Colletotrichum graminicola (strain M1.001 / M2 / FGSC 10212)</name>
    <name type="common">Maize anthracnose fungus</name>
    <name type="synonym">Glomerella graminicola</name>
    <dbReference type="NCBI Taxonomy" id="645133"/>
    <lineage>
        <taxon>Eukaryota</taxon>
        <taxon>Fungi</taxon>
        <taxon>Dikarya</taxon>
        <taxon>Ascomycota</taxon>
        <taxon>Pezizomycotina</taxon>
        <taxon>Sordariomycetes</taxon>
        <taxon>Hypocreomycetidae</taxon>
        <taxon>Glomerellales</taxon>
        <taxon>Glomerellaceae</taxon>
        <taxon>Colletotrichum</taxon>
        <taxon>Colletotrichum graminicola species complex</taxon>
    </lineage>
</organism>
<dbReference type="EMBL" id="GG697356">
    <property type="protein sequence ID" value="EFQ31589.1"/>
    <property type="molecule type" value="Genomic_DNA"/>
</dbReference>
<dbReference type="AlphaFoldDB" id="E3QL51"/>
<dbReference type="RefSeq" id="XP_008095609.1">
    <property type="nucleotide sequence ID" value="XM_008097418.1"/>
</dbReference>
<gene>
    <name evidence="1" type="ORF">GLRG_06878</name>
</gene>
<dbReference type="VEuPathDB" id="FungiDB:GLRG_06878"/>
<protein>
    <submittedName>
        <fullName evidence="1">Uncharacterized protein</fullName>
    </submittedName>
</protein>
<dbReference type="GeneID" id="24412243"/>
<sequence length="52" mass="5877">MSARGLYEKLKRKLLTRPRDLGCRRTGMDCVTDLCPYIPGSPLETSHVTQVI</sequence>
<evidence type="ECO:0000313" key="2">
    <source>
        <dbReference type="Proteomes" id="UP000008782"/>
    </source>
</evidence>
<dbReference type="Proteomes" id="UP000008782">
    <property type="component" value="Unassembled WGS sequence"/>
</dbReference>
<evidence type="ECO:0000313" key="1">
    <source>
        <dbReference type="EMBL" id="EFQ31589.1"/>
    </source>
</evidence>
<accession>E3QL51</accession>
<dbReference type="HOGENOM" id="CLU_3087116_0_0_1"/>
<name>E3QL51_COLGM</name>
<proteinExistence type="predicted"/>
<reference evidence="2" key="1">
    <citation type="journal article" date="2012" name="Nat. Genet.">
        <title>Lifestyle transitions in plant pathogenic Colletotrichum fungi deciphered by genome and transcriptome analyses.</title>
        <authorList>
            <person name="O'Connell R.J."/>
            <person name="Thon M.R."/>
            <person name="Hacquard S."/>
            <person name="Amyotte S.G."/>
            <person name="Kleemann J."/>
            <person name="Torres M.F."/>
            <person name="Damm U."/>
            <person name="Buiate E.A."/>
            <person name="Epstein L."/>
            <person name="Alkan N."/>
            <person name="Altmueller J."/>
            <person name="Alvarado-Balderrama L."/>
            <person name="Bauser C.A."/>
            <person name="Becker C."/>
            <person name="Birren B.W."/>
            <person name="Chen Z."/>
            <person name="Choi J."/>
            <person name="Crouch J.A."/>
            <person name="Duvick J.P."/>
            <person name="Farman M.A."/>
            <person name="Gan P."/>
            <person name="Heiman D."/>
            <person name="Henrissat B."/>
            <person name="Howard R.J."/>
            <person name="Kabbage M."/>
            <person name="Koch C."/>
            <person name="Kracher B."/>
            <person name="Kubo Y."/>
            <person name="Law A.D."/>
            <person name="Lebrun M.-H."/>
            <person name="Lee Y.-H."/>
            <person name="Miyara I."/>
            <person name="Moore N."/>
            <person name="Neumann U."/>
            <person name="Nordstroem K."/>
            <person name="Panaccione D.G."/>
            <person name="Panstruga R."/>
            <person name="Place M."/>
            <person name="Proctor R.H."/>
            <person name="Prusky D."/>
            <person name="Rech G."/>
            <person name="Reinhardt R."/>
            <person name="Rollins J.A."/>
            <person name="Rounsley S."/>
            <person name="Schardl C.L."/>
            <person name="Schwartz D.C."/>
            <person name="Shenoy N."/>
            <person name="Shirasu K."/>
            <person name="Sikhakolli U.R."/>
            <person name="Stueber K."/>
            <person name="Sukno S.A."/>
            <person name="Sweigard J.A."/>
            <person name="Takano Y."/>
            <person name="Takahara H."/>
            <person name="Trail F."/>
            <person name="van der Does H.C."/>
            <person name="Voll L.M."/>
            <person name="Will I."/>
            <person name="Young S."/>
            <person name="Zeng Q."/>
            <person name="Zhang J."/>
            <person name="Zhou S."/>
            <person name="Dickman M.B."/>
            <person name="Schulze-Lefert P."/>
            <person name="Ver Loren van Themaat E."/>
            <person name="Ma L.-J."/>
            <person name="Vaillancourt L.J."/>
        </authorList>
    </citation>
    <scope>NUCLEOTIDE SEQUENCE [LARGE SCALE GENOMIC DNA]</scope>
    <source>
        <strain evidence="2">M1.001 / M2 / FGSC 10212</strain>
    </source>
</reference>
<keyword evidence="2" id="KW-1185">Reference proteome</keyword>